<accession>A0A931FKD9</accession>
<dbReference type="InterPro" id="IPR027417">
    <property type="entry name" value="P-loop_NTPase"/>
</dbReference>
<sequence>MLHDFPPSSDWLDELDAPVCPYTGLRTFTEEEAVYFRGREAHIGRCVELLADQHFVMITGASGDGKSSLVYAGLLPEIRAGFFRAKYSNWTVCTFRPERQPLRQMARAVAASLRLTASSEAIESELAQGFSALVELYQNSSLVPLVPLPEQPEPTEAERRRQRNESANLLIVVDQFEEFFTNAENYDGEVPAASAQAVINLLLETTRLAREQNLPIYIICTMRSDYIGQCADFRGLVELIGESQYFVPRLLRAEFVEIIREPAQLSGNRIAERLVQRLVDDNRDGRDQLPVLQHALYRIWVAAQCGREEMDLVHYAMVGGLPPVELPWADQRRFADWRHTLSYEQEQRLLANPSLHNVLDAHADELYATAAETFNQHFAPALPAVTAERLVELTFRGLTKVDGGRVVRNRLTGAEITALVDDPALPWQVVCRLLRPFRQPGNTFLSPFLDPNDPGTDDLPPETVLDITHESLIRNWQRLARWAQEEAEDVRTVGQLTTQAASWAAHAEDKGYLLPIGPYSQFAKWFARKKPNSSWLAYYVADAGHGNQRMAQAEAQSKMLRHYLQRSKERLRFSLLIAKYGVGRLAGWVLTPLLLLVLIWGGWTLRKHNDDYVAYTVLRDRKPFLKSSYVSISDKADFIISAQRLKDFAYQPPFSGLDSTEYHFSTLLDALENDTLALDCELLLYQKCNNVGYDSIVGENRVARQVLFDLDKRLDQAGSILLPAADGPTPSAKQRQLATRTAQTVMALTHYMLYTAPRPLLPGRPRCLAHLDNAPLLAIKQKLLLRLREYLQREVEATSGRPPRAVDFWFWTQVLLGQGDFSAAQLGFLKKLSPLKQGGSSQFARFYPALNQAALFEEGPTLRGIGYQTYMLAAAALQEPAQLVACADSLSKYTRECADMNKLGPVLPYLLKYPGSLPAAYAIIRRSQVAPTTAFAILTYSLLSVAPDNLALGLPEPGTESASAATSANIYADRVSYSIPLRTRDNCWPVLASLIPPMAQREKLFEMGNGEQIDEHENGLFLEAFYLKHKGNYLYEIRSAPQAGGKCFSQFDAALEQLRATRRRPHAVSMVEWNTEATETYTTGKPIDALDFLLHTGRPVTLNWNGNTGHGNFFLPPFFHFYRHRLNTLTAAAVPARRQVEWLDSMVFLESALPGRYVLPRAASLYRDKFGRPVLPLADVRWVKDLRIVKAGGARRRARNLFLTRVLSSCQDFTAISGLNVSTEVTPFARTLAEQPGFAQAPLQAVLSDLAAAMAAHGRVADAFAVANLLPNSTIRTATKIRAGEQAMLNDANGNLDALDEFLHQYAPNIEQHPDLVPASMIQVLTWRNQSEFDDLAELLVKEGSANALRTGLGAVCLGQTLAGKSYDAVKTVPAYVSETQRQRDFNRILAGIAHANRLGRRDGWQEYDEATLTTPNDYLGGSK</sequence>
<name>A0A931FKD9_9BACT</name>
<keyword evidence="2" id="KW-0547">Nucleotide-binding</keyword>
<evidence type="ECO:0000259" key="1">
    <source>
        <dbReference type="Pfam" id="PF20703"/>
    </source>
</evidence>
<dbReference type="GO" id="GO:0005524">
    <property type="term" value="F:ATP binding"/>
    <property type="evidence" value="ECO:0007669"/>
    <property type="project" value="UniProtKB-KW"/>
</dbReference>
<keyword evidence="3" id="KW-1185">Reference proteome</keyword>
<reference evidence="2 3" key="1">
    <citation type="submission" date="2020-11" db="EMBL/GenBank/DDBJ databases">
        <authorList>
            <person name="Kim M.K."/>
        </authorList>
    </citation>
    <scope>NUCLEOTIDE SEQUENCE [LARGE SCALE GENOMIC DNA]</scope>
    <source>
        <strain evidence="2 3">BT439</strain>
    </source>
</reference>
<dbReference type="Pfam" id="PF20703">
    <property type="entry name" value="nSTAND1"/>
    <property type="match status" value="2"/>
</dbReference>
<keyword evidence="2" id="KW-0067">ATP-binding</keyword>
<feature type="domain" description="Novel STAND NTPase 1" evidence="1">
    <location>
        <begin position="21"/>
        <end position="321"/>
    </location>
</feature>
<dbReference type="RefSeq" id="WP_196285227.1">
    <property type="nucleotide sequence ID" value="NZ_JADQDP010000001.1"/>
</dbReference>
<evidence type="ECO:0000313" key="2">
    <source>
        <dbReference type="EMBL" id="MBF9140896.1"/>
    </source>
</evidence>
<feature type="domain" description="Novel STAND NTPase 1" evidence="1">
    <location>
        <begin position="386"/>
        <end position="510"/>
    </location>
</feature>
<comment type="caution">
    <text evidence="2">The sequence shown here is derived from an EMBL/GenBank/DDBJ whole genome shotgun (WGS) entry which is preliminary data.</text>
</comment>
<protein>
    <submittedName>
        <fullName evidence="2">ATP-binding protein</fullName>
    </submittedName>
</protein>
<gene>
    <name evidence="2" type="ORF">I2I01_04580</name>
</gene>
<dbReference type="SUPFAM" id="SSF52540">
    <property type="entry name" value="P-loop containing nucleoside triphosphate hydrolases"/>
    <property type="match status" value="1"/>
</dbReference>
<organism evidence="2 3">
    <name type="scientific">Hymenobacter properus</name>
    <dbReference type="NCBI Taxonomy" id="2791026"/>
    <lineage>
        <taxon>Bacteria</taxon>
        <taxon>Pseudomonadati</taxon>
        <taxon>Bacteroidota</taxon>
        <taxon>Cytophagia</taxon>
        <taxon>Cytophagales</taxon>
        <taxon>Hymenobacteraceae</taxon>
        <taxon>Hymenobacter</taxon>
    </lineage>
</organism>
<proteinExistence type="predicted"/>
<evidence type="ECO:0000313" key="3">
    <source>
        <dbReference type="Proteomes" id="UP000645610"/>
    </source>
</evidence>
<dbReference type="InterPro" id="IPR049052">
    <property type="entry name" value="nSTAND1"/>
</dbReference>
<dbReference type="EMBL" id="JADQDP010000001">
    <property type="protein sequence ID" value="MBF9140896.1"/>
    <property type="molecule type" value="Genomic_DNA"/>
</dbReference>
<dbReference type="Proteomes" id="UP000645610">
    <property type="component" value="Unassembled WGS sequence"/>
</dbReference>